<name>A0A7W4Z0Z7_9ACTN</name>
<evidence type="ECO:0000256" key="1">
    <source>
        <dbReference type="SAM" id="Phobius"/>
    </source>
</evidence>
<dbReference type="Proteomes" id="UP000589626">
    <property type="component" value="Unassembled WGS sequence"/>
</dbReference>
<feature type="transmembrane region" description="Helical" evidence="1">
    <location>
        <begin position="253"/>
        <end position="273"/>
    </location>
</feature>
<feature type="transmembrane region" description="Helical" evidence="1">
    <location>
        <begin position="155"/>
        <end position="188"/>
    </location>
</feature>
<keyword evidence="1" id="KW-1133">Transmembrane helix</keyword>
<proteinExistence type="predicted"/>
<keyword evidence="1" id="KW-0812">Transmembrane</keyword>
<dbReference type="RefSeq" id="WP_183591241.1">
    <property type="nucleotide sequence ID" value="NZ_JACHWR010000001.1"/>
</dbReference>
<gene>
    <name evidence="2" type="ORF">FHU40_001127</name>
</gene>
<protein>
    <submittedName>
        <fullName evidence="2">Putative membrane protein YecN with MAPEG domain</fullName>
    </submittedName>
</protein>
<feature type="transmembrane region" description="Helical" evidence="1">
    <location>
        <begin position="72"/>
        <end position="93"/>
    </location>
</feature>
<evidence type="ECO:0000313" key="2">
    <source>
        <dbReference type="EMBL" id="MBB3041326.1"/>
    </source>
</evidence>
<organism evidence="2 3">
    <name type="scientific">Nocardioides soli</name>
    <dbReference type="NCBI Taxonomy" id="1036020"/>
    <lineage>
        <taxon>Bacteria</taxon>
        <taxon>Bacillati</taxon>
        <taxon>Actinomycetota</taxon>
        <taxon>Actinomycetes</taxon>
        <taxon>Propionibacteriales</taxon>
        <taxon>Nocardioidaceae</taxon>
        <taxon>Nocardioides</taxon>
    </lineage>
</organism>
<sequence>MTPRLQVAALAVGAGLCVVPFAGRTLSPDEGGLLLLASQWSPGTSLYGDYFVDRPPGLVALAALADAAGGGWALRALGVLAVVATVLLSGVVGRLAAPTRRSAPVLAAATAALLTTTPLFGGTVVNGELLGLPFLLGGIAAALRSVGVSSGRAALWWGVAAGAAGAGGALVKQSLLDVFVFAAVLVLVARRGRPALGVAAGAVAAVAVALWAAWARGTDPGALWEAVVVFRQEAAAVIAASATDSTTRRLGGLFLALLATGVPVLGVVLGRRLRRPVETAGMPDLRWPALATLAWELAVVLLGGSYWLHYLMGLVPGLVLLTAAACQRPLPGRRALAAAYAVMTVSTAAALVWVLCWPIERPERPAVDWLADHVTGGDTAVVAFGAPNILEEVGLHSPYSDLWSLPVRVHDPELADLTALLRSDDRPTWVIVAGRSLGSWGIDATVADRVLADHYALQATTGDWTIYREDDE</sequence>
<feature type="transmembrane region" description="Helical" evidence="1">
    <location>
        <begin position="105"/>
        <end position="125"/>
    </location>
</feature>
<feature type="transmembrane region" description="Helical" evidence="1">
    <location>
        <begin position="285"/>
        <end position="302"/>
    </location>
</feature>
<keyword evidence="1" id="KW-0472">Membrane</keyword>
<feature type="transmembrane region" description="Helical" evidence="1">
    <location>
        <begin position="337"/>
        <end position="355"/>
    </location>
</feature>
<keyword evidence="3" id="KW-1185">Reference proteome</keyword>
<comment type="caution">
    <text evidence="2">The sequence shown here is derived from an EMBL/GenBank/DDBJ whole genome shotgun (WGS) entry which is preliminary data.</text>
</comment>
<feature type="transmembrane region" description="Helical" evidence="1">
    <location>
        <begin position="195"/>
        <end position="214"/>
    </location>
</feature>
<evidence type="ECO:0000313" key="3">
    <source>
        <dbReference type="Proteomes" id="UP000589626"/>
    </source>
</evidence>
<accession>A0A7W4Z0Z7</accession>
<dbReference type="EMBL" id="JACHWR010000001">
    <property type="protein sequence ID" value="MBB3041326.1"/>
    <property type="molecule type" value="Genomic_DNA"/>
</dbReference>
<reference evidence="2 3" key="1">
    <citation type="submission" date="2020-08" db="EMBL/GenBank/DDBJ databases">
        <title>Sequencing the genomes of 1000 actinobacteria strains.</title>
        <authorList>
            <person name="Klenk H.-P."/>
        </authorList>
    </citation>
    <scope>NUCLEOTIDE SEQUENCE [LARGE SCALE GENOMIC DNA]</scope>
    <source>
        <strain evidence="2 3">DSM 105498</strain>
    </source>
</reference>
<dbReference type="AlphaFoldDB" id="A0A7W4Z0Z7"/>